<dbReference type="KEGG" id="abat:CFX1CAM_1393"/>
<evidence type="ECO:0000256" key="9">
    <source>
        <dbReference type="ARBA" id="ARBA00023079"/>
    </source>
</evidence>
<keyword evidence="13" id="KW-1185">Reference proteome</keyword>
<dbReference type="GO" id="GO:0019441">
    <property type="term" value="P:L-tryptophan catabolic process to kynurenine"/>
    <property type="evidence" value="ECO:0007669"/>
    <property type="project" value="InterPro"/>
</dbReference>
<dbReference type="GO" id="GO:0004061">
    <property type="term" value="F:arylformamidase activity"/>
    <property type="evidence" value="ECO:0007669"/>
    <property type="project" value="UniProtKB-EC"/>
</dbReference>
<proteinExistence type="predicted"/>
<keyword evidence="6" id="KW-0479">Metal-binding</keyword>
<comment type="subunit">
    <text evidence="3">Homodimer.</text>
</comment>
<dbReference type="FunFam" id="3.50.30.50:FF:000001">
    <property type="entry name" value="Kynurenine formamidase"/>
    <property type="match status" value="1"/>
</dbReference>
<dbReference type="SUPFAM" id="SSF102198">
    <property type="entry name" value="Putative cyclase"/>
    <property type="match status" value="1"/>
</dbReference>
<dbReference type="AlphaFoldDB" id="A0A1Y6K6D5"/>
<comment type="pathway">
    <text evidence="11">Amino-acid degradation; L-tryptophan degradation via kynurenine pathway; L-kynurenine from L-tryptophan: step 2/2.</text>
</comment>
<evidence type="ECO:0000256" key="4">
    <source>
        <dbReference type="ARBA" id="ARBA00012930"/>
    </source>
</evidence>
<dbReference type="RefSeq" id="WP_087862299.1">
    <property type="nucleotide sequence ID" value="NZ_LT859958.1"/>
</dbReference>
<evidence type="ECO:0000256" key="2">
    <source>
        <dbReference type="ARBA" id="ARBA00002204"/>
    </source>
</evidence>
<comment type="catalytic activity">
    <reaction evidence="10">
        <text>N-formyl-L-kynurenine + H2O = L-kynurenine + formate + H(+)</text>
        <dbReference type="Rhea" id="RHEA:13009"/>
        <dbReference type="ChEBI" id="CHEBI:15377"/>
        <dbReference type="ChEBI" id="CHEBI:15378"/>
        <dbReference type="ChEBI" id="CHEBI:15740"/>
        <dbReference type="ChEBI" id="CHEBI:57959"/>
        <dbReference type="ChEBI" id="CHEBI:58629"/>
        <dbReference type="EC" id="3.5.1.9"/>
    </reaction>
</comment>
<evidence type="ECO:0000256" key="3">
    <source>
        <dbReference type="ARBA" id="ARBA00011738"/>
    </source>
</evidence>
<comment type="cofactor">
    <cofactor evidence="1">
        <name>Zn(2+)</name>
        <dbReference type="ChEBI" id="CHEBI:29105"/>
    </cofactor>
</comment>
<evidence type="ECO:0000313" key="12">
    <source>
        <dbReference type="EMBL" id="SMX54458.1"/>
    </source>
</evidence>
<name>A0A1Y6K6D5_9CHLR</name>
<keyword evidence="7" id="KW-0378">Hydrolase</keyword>
<comment type="function">
    <text evidence="2">Catalyzes the hydrolysis of N-formyl-L-kynurenine to L-kynurenine, the second step in the kynurenine pathway of tryptophan degradation.</text>
</comment>
<reference evidence="13" key="1">
    <citation type="submission" date="2017-05" db="EMBL/GenBank/DDBJ databases">
        <authorList>
            <person name="Kirkegaard R."/>
            <person name="Mcilroy J S."/>
        </authorList>
    </citation>
    <scope>NUCLEOTIDE SEQUENCE [LARGE SCALE GENOMIC DNA]</scope>
</reference>
<organism evidence="12 13">
    <name type="scientific">Candidatus Brevifilum fermentans</name>
    <dbReference type="NCBI Taxonomy" id="1986204"/>
    <lineage>
        <taxon>Bacteria</taxon>
        <taxon>Bacillati</taxon>
        <taxon>Chloroflexota</taxon>
        <taxon>Anaerolineae</taxon>
        <taxon>Anaerolineales</taxon>
        <taxon>Anaerolineaceae</taxon>
        <taxon>Candidatus Brevifilum</taxon>
    </lineage>
</organism>
<keyword evidence="9" id="KW-0823">Tryptophan catabolism</keyword>
<evidence type="ECO:0000256" key="8">
    <source>
        <dbReference type="ARBA" id="ARBA00022833"/>
    </source>
</evidence>
<sequence length="216" mass="23976">MKIIDISIPITPTMPIWPGDELVELTQTSAIAKGDAANISRIAMGVHTGTHIDAPKHFIESGITVDQISLDKLVGKALVLNIDHQVNVISEEILKAHPDIHFLTKEKKVLFKTRNSALWKQHLNEFYQNYVALDTSGANFLQQFQLDLIGIDYLSISTYEDTELPHQILLSAGIILLEGLELSDVDCGFYQLYCLPLKLSGCEGAPARVILVEIQK</sequence>
<dbReference type="PANTHER" id="PTHR31118">
    <property type="entry name" value="CYCLASE-LIKE PROTEIN 2"/>
    <property type="match status" value="1"/>
</dbReference>
<accession>A0A1Y6K6D5</accession>
<evidence type="ECO:0000256" key="7">
    <source>
        <dbReference type="ARBA" id="ARBA00022801"/>
    </source>
</evidence>
<dbReference type="OrthoDB" id="9796085at2"/>
<evidence type="ECO:0000256" key="6">
    <source>
        <dbReference type="ARBA" id="ARBA00022723"/>
    </source>
</evidence>
<dbReference type="EMBL" id="LT859958">
    <property type="protein sequence ID" value="SMX54458.1"/>
    <property type="molecule type" value="Genomic_DNA"/>
</dbReference>
<dbReference type="Proteomes" id="UP000195514">
    <property type="component" value="Chromosome I"/>
</dbReference>
<keyword evidence="8" id="KW-0862">Zinc</keyword>
<evidence type="ECO:0000313" key="13">
    <source>
        <dbReference type="Proteomes" id="UP000195514"/>
    </source>
</evidence>
<evidence type="ECO:0000256" key="10">
    <source>
        <dbReference type="ARBA" id="ARBA00048496"/>
    </source>
</evidence>
<dbReference type="EC" id="3.5.1.9" evidence="4"/>
<dbReference type="InterPro" id="IPR037175">
    <property type="entry name" value="KFase_sf"/>
</dbReference>
<gene>
    <name evidence="12" type="ORF">CFX1CAM_1393</name>
</gene>
<evidence type="ECO:0000256" key="1">
    <source>
        <dbReference type="ARBA" id="ARBA00001947"/>
    </source>
</evidence>
<protein>
    <recommendedName>
        <fullName evidence="5">Kynurenine formamidase</fullName>
        <ecNumber evidence="4">3.5.1.9</ecNumber>
    </recommendedName>
</protein>
<dbReference type="InterPro" id="IPR007325">
    <property type="entry name" value="KFase/CYL"/>
</dbReference>
<dbReference type="Pfam" id="PF04199">
    <property type="entry name" value="Cyclase"/>
    <property type="match status" value="1"/>
</dbReference>
<dbReference type="GO" id="GO:0046872">
    <property type="term" value="F:metal ion binding"/>
    <property type="evidence" value="ECO:0007669"/>
    <property type="project" value="UniProtKB-KW"/>
</dbReference>
<dbReference type="Gene3D" id="3.50.30.50">
    <property type="entry name" value="Putative cyclase"/>
    <property type="match status" value="1"/>
</dbReference>
<evidence type="ECO:0000256" key="11">
    <source>
        <dbReference type="ARBA" id="ARBA00060547"/>
    </source>
</evidence>
<dbReference type="PANTHER" id="PTHR31118:SF32">
    <property type="entry name" value="KYNURENINE FORMAMIDASE"/>
    <property type="match status" value="1"/>
</dbReference>
<evidence type="ECO:0000256" key="5">
    <source>
        <dbReference type="ARBA" id="ARBA00014889"/>
    </source>
</evidence>